<dbReference type="AlphaFoldDB" id="A0AA35WDZ4"/>
<gene>
    <name evidence="1" type="ORF">GBAR_LOCUS10386</name>
</gene>
<comment type="caution">
    <text evidence="1">The sequence shown here is derived from an EMBL/GenBank/DDBJ whole genome shotgun (WGS) entry which is preliminary data.</text>
</comment>
<sequence>MRQMLRVAQQGVEPLTDEVMRLAMRKAASDFDDRHGGFGLQPKFPQPMTYEFLLRHYLRTEDADALHMVELTLQRMAMGGIYDQIGGGFHRYSTDTFWLVPHFEKMLYDNALLVRLYLHAYQITGNPMYSRIVEETLEYVTREMTSPEYKPEALGDEDGEIFCRYYGVTTHGNFEGRNILRVAMDAANLAREEGLDASGFGELLNRSRAKLLEVRNERIAPALDDKILTSWNGLMLAAFAEAAAVLGRRDYAEIAERNAEFLLTNLLRDGRLLRTYKDGRAKLNGYLEDYAFMIDGLLALHEVNFSRDTLDAAIRLGNAMVELFWDAASGQFFDTGHDHEELVVRPKDVTDNAIPCGSSMAVDVLLRLAVITGDGDMERRASTALRSMRQLMMTFPTAAGHWLGALDFYLSRAKEIVIVGERGDSGTDALLAEAYRHYIPNRVLLGASGGETEANGLPLLADRRKVDGLPTAYLCENYVCQLPVTDPMAFARQLVD</sequence>
<dbReference type="SUPFAM" id="SSF48208">
    <property type="entry name" value="Six-hairpin glycosidases"/>
    <property type="match status" value="1"/>
</dbReference>
<dbReference type="GO" id="GO:0005975">
    <property type="term" value="P:carbohydrate metabolic process"/>
    <property type="evidence" value="ECO:0007669"/>
    <property type="project" value="InterPro"/>
</dbReference>
<accession>A0AA35WDZ4</accession>
<reference evidence="1" key="1">
    <citation type="submission" date="2023-03" db="EMBL/GenBank/DDBJ databases">
        <authorList>
            <person name="Steffen K."/>
            <person name="Cardenas P."/>
        </authorList>
    </citation>
    <scope>NUCLEOTIDE SEQUENCE</scope>
</reference>
<dbReference type="PANTHER" id="PTHR42899">
    <property type="entry name" value="SPERMATOGENESIS-ASSOCIATED PROTEIN 20"/>
    <property type="match status" value="1"/>
</dbReference>
<dbReference type="InterPro" id="IPR012341">
    <property type="entry name" value="6hp_glycosidase-like_sf"/>
</dbReference>
<dbReference type="PANTHER" id="PTHR42899:SF1">
    <property type="entry name" value="SPERMATOGENESIS-ASSOCIATED PROTEIN 20"/>
    <property type="match status" value="1"/>
</dbReference>
<proteinExistence type="predicted"/>
<dbReference type="InterPro" id="IPR008928">
    <property type="entry name" value="6-hairpin_glycosidase_sf"/>
</dbReference>
<organism evidence="1 2">
    <name type="scientific">Geodia barretti</name>
    <name type="common">Barrett's horny sponge</name>
    <dbReference type="NCBI Taxonomy" id="519541"/>
    <lineage>
        <taxon>Eukaryota</taxon>
        <taxon>Metazoa</taxon>
        <taxon>Porifera</taxon>
        <taxon>Demospongiae</taxon>
        <taxon>Heteroscleromorpha</taxon>
        <taxon>Tetractinellida</taxon>
        <taxon>Astrophorina</taxon>
        <taxon>Geodiidae</taxon>
        <taxon>Geodia</taxon>
    </lineage>
</organism>
<evidence type="ECO:0000313" key="1">
    <source>
        <dbReference type="EMBL" id="CAI8017019.1"/>
    </source>
</evidence>
<dbReference type="EMBL" id="CASHTH010001587">
    <property type="protein sequence ID" value="CAI8017019.1"/>
    <property type="molecule type" value="Genomic_DNA"/>
</dbReference>
<dbReference type="Gene3D" id="1.50.10.10">
    <property type="match status" value="1"/>
</dbReference>
<keyword evidence="2" id="KW-1185">Reference proteome</keyword>
<name>A0AA35WDZ4_GEOBA</name>
<protein>
    <submittedName>
        <fullName evidence="1">Uncharacterized protein YyaL</fullName>
    </submittedName>
</protein>
<dbReference type="Proteomes" id="UP001174909">
    <property type="component" value="Unassembled WGS sequence"/>
</dbReference>
<evidence type="ECO:0000313" key="2">
    <source>
        <dbReference type="Proteomes" id="UP001174909"/>
    </source>
</evidence>
<dbReference type="InterPro" id="IPR024705">
    <property type="entry name" value="Ssp411"/>
</dbReference>